<dbReference type="Proteomes" id="UP000630936">
    <property type="component" value="Unassembled WGS sequence"/>
</dbReference>
<name>A0A918QGQ6_9ACTN</name>
<proteinExistence type="inferred from homology"/>
<reference evidence="3" key="1">
    <citation type="journal article" date="2014" name="Int. J. Syst. Evol. Microbiol.">
        <title>Complete genome sequence of Corynebacterium casei LMG S-19264T (=DSM 44701T), isolated from a smear-ripened cheese.</title>
        <authorList>
            <consortium name="US DOE Joint Genome Institute (JGI-PGF)"/>
            <person name="Walter F."/>
            <person name="Albersmeier A."/>
            <person name="Kalinowski J."/>
            <person name="Ruckert C."/>
        </authorList>
    </citation>
    <scope>NUCLEOTIDE SEQUENCE</scope>
    <source>
        <strain evidence="3">JCM 4988</strain>
    </source>
</reference>
<dbReference type="GO" id="GO:0008610">
    <property type="term" value="P:lipid biosynthetic process"/>
    <property type="evidence" value="ECO:0007669"/>
    <property type="project" value="TreeGrafter"/>
</dbReference>
<dbReference type="PANTHER" id="PTHR11487:SF0">
    <property type="entry name" value="S-ACYL FATTY ACID SYNTHASE THIOESTERASE, MEDIUM CHAIN"/>
    <property type="match status" value="1"/>
</dbReference>
<dbReference type="InterPro" id="IPR001031">
    <property type="entry name" value="Thioesterase"/>
</dbReference>
<comment type="similarity">
    <text evidence="1">Belongs to the thioesterase family.</text>
</comment>
<dbReference type="EMBL" id="BMWG01000018">
    <property type="protein sequence ID" value="GGZ48750.1"/>
    <property type="molecule type" value="Genomic_DNA"/>
</dbReference>
<feature type="domain" description="Thioesterase" evidence="2">
    <location>
        <begin position="3"/>
        <end position="218"/>
    </location>
</feature>
<dbReference type="Pfam" id="PF00975">
    <property type="entry name" value="Thioesterase"/>
    <property type="match status" value="1"/>
</dbReference>
<dbReference type="InterPro" id="IPR012223">
    <property type="entry name" value="TEII"/>
</dbReference>
<gene>
    <name evidence="3" type="ORF">GCM10010387_48900</name>
</gene>
<dbReference type="InterPro" id="IPR029058">
    <property type="entry name" value="AB_hydrolase_fold"/>
</dbReference>
<protein>
    <submittedName>
        <fullName evidence="3">Thioesterase</fullName>
    </submittedName>
</protein>
<comment type="caution">
    <text evidence="3">The sequence shown here is derived from an EMBL/GenBank/DDBJ whole genome shotgun (WGS) entry which is preliminary data.</text>
</comment>
<evidence type="ECO:0000259" key="2">
    <source>
        <dbReference type="Pfam" id="PF00975"/>
    </source>
</evidence>
<dbReference type="Gene3D" id="3.40.50.1820">
    <property type="entry name" value="alpha/beta hydrolase"/>
    <property type="match status" value="1"/>
</dbReference>
<evidence type="ECO:0000313" key="4">
    <source>
        <dbReference type="Proteomes" id="UP000630936"/>
    </source>
</evidence>
<dbReference type="PANTHER" id="PTHR11487">
    <property type="entry name" value="THIOESTERASE"/>
    <property type="match status" value="1"/>
</dbReference>
<keyword evidence="4" id="KW-1185">Reference proteome</keyword>
<accession>A0A918QGQ6</accession>
<reference evidence="3" key="2">
    <citation type="submission" date="2020-09" db="EMBL/GenBank/DDBJ databases">
        <authorList>
            <person name="Sun Q."/>
            <person name="Ohkuma M."/>
        </authorList>
    </citation>
    <scope>NUCLEOTIDE SEQUENCE</scope>
    <source>
        <strain evidence="3">JCM 4988</strain>
    </source>
</reference>
<evidence type="ECO:0000256" key="1">
    <source>
        <dbReference type="ARBA" id="ARBA00007169"/>
    </source>
</evidence>
<dbReference type="AlphaFoldDB" id="A0A918QGQ6"/>
<sequence>MMRIFCLPHAGGSAARLAATLAPWIEGARPEPLEPSGRGERWREPPCPDWPTACHDLAERLTALTGSGEPYGLLGHSLGALYAHELAVRAQDRARPPALLIVTGRRPPHESLRAVPHTAELPELSDEELYARVVALGGAPARGAGPLTYRMFLPVLRGDLRIADAYRPVPQKPLSCPLLALHGTDDPLAPGGPMRGWRGRTTGEFALRQVPGGHFFPYRAPAGTGAAVGRFLARIPDGA</sequence>
<dbReference type="SUPFAM" id="SSF53474">
    <property type="entry name" value="alpha/beta-Hydrolases"/>
    <property type="match status" value="1"/>
</dbReference>
<evidence type="ECO:0000313" key="3">
    <source>
        <dbReference type="EMBL" id="GGZ48750.1"/>
    </source>
</evidence>
<organism evidence="3 4">
    <name type="scientific">Streptomyces inusitatus</name>
    <dbReference type="NCBI Taxonomy" id="68221"/>
    <lineage>
        <taxon>Bacteria</taxon>
        <taxon>Bacillati</taxon>
        <taxon>Actinomycetota</taxon>
        <taxon>Actinomycetes</taxon>
        <taxon>Kitasatosporales</taxon>
        <taxon>Streptomycetaceae</taxon>
        <taxon>Streptomyces</taxon>
    </lineage>
</organism>